<evidence type="ECO:0000313" key="7">
    <source>
        <dbReference type="Proteomes" id="UP000790580"/>
    </source>
</evidence>
<dbReference type="RefSeq" id="WP_088073422.1">
    <property type="nucleotide sequence ID" value="NZ_JAHQCR010000032.1"/>
</dbReference>
<accession>A0ABS6JRN8</accession>
<gene>
    <name evidence="6" type="ORF">KS407_07210</name>
</gene>
<dbReference type="InterPro" id="IPR007269">
    <property type="entry name" value="ICMT_MeTrfase"/>
</dbReference>
<keyword evidence="7" id="KW-1185">Reference proteome</keyword>
<reference evidence="6 7" key="1">
    <citation type="submission" date="2021-06" db="EMBL/GenBank/DDBJ databases">
        <title>Bacillus sp. RD4P76, an endophyte from a halophyte.</title>
        <authorList>
            <person name="Sun J.-Q."/>
        </authorList>
    </citation>
    <scope>NUCLEOTIDE SEQUENCE [LARGE SCALE GENOMIC DNA]</scope>
    <source>
        <strain evidence="6 7">JCM 17098</strain>
    </source>
</reference>
<keyword evidence="2 5" id="KW-0812">Transmembrane</keyword>
<evidence type="ECO:0000256" key="1">
    <source>
        <dbReference type="ARBA" id="ARBA00004141"/>
    </source>
</evidence>
<evidence type="ECO:0000256" key="5">
    <source>
        <dbReference type="SAM" id="Phobius"/>
    </source>
</evidence>
<keyword evidence="4 5" id="KW-0472">Membrane</keyword>
<dbReference type="Gene3D" id="1.20.120.1630">
    <property type="match status" value="1"/>
</dbReference>
<evidence type="ECO:0000256" key="2">
    <source>
        <dbReference type="ARBA" id="ARBA00022692"/>
    </source>
</evidence>
<dbReference type="Proteomes" id="UP000790580">
    <property type="component" value="Unassembled WGS sequence"/>
</dbReference>
<comment type="subcellular location">
    <subcellularLocation>
        <location evidence="1">Membrane</location>
        <topology evidence="1">Multi-pass membrane protein</topology>
    </subcellularLocation>
</comment>
<feature type="transmembrane region" description="Helical" evidence="5">
    <location>
        <begin position="42"/>
        <end position="62"/>
    </location>
</feature>
<organism evidence="6 7">
    <name type="scientific">Evansella alkalicola</name>
    <dbReference type="NCBI Taxonomy" id="745819"/>
    <lineage>
        <taxon>Bacteria</taxon>
        <taxon>Bacillati</taxon>
        <taxon>Bacillota</taxon>
        <taxon>Bacilli</taxon>
        <taxon>Bacillales</taxon>
        <taxon>Bacillaceae</taxon>
        <taxon>Evansella</taxon>
    </lineage>
</organism>
<dbReference type="Pfam" id="PF04140">
    <property type="entry name" value="ICMT"/>
    <property type="match status" value="1"/>
</dbReference>
<feature type="transmembrane region" description="Helical" evidence="5">
    <location>
        <begin position="74"/>
        <end position="96"/>
    </location>
</feature>
<proteinExistence type="predicted"/>
<evidence type="ECO:0000256" key="4">
    <source>
        <dbReference type="ARBA" id="ARBA00023136"/>
    </source>
</evidence>
<evidence type="ECO:0000256" key="3">
    <source>
        <dbReference type="ARBA" id="ARBA00022989"/>
    </source>
</evidence>
<evidence type="ECO:0008006" key="8">
    <source>
        <dbReference type="Google" id="ProtNLM"/>
    </source>
</evidence>
<dbReference type="EMBL" id="JAHQCR010000032">
    <property type="protein sequence ID" value="MBU9721236.1"/>
    <property type="molecule type" value="Genomic_DNA"/>
</dbReference>
<evidence type="ECO:0000313" key="6">
    <source>
        <dbReference type="EMBL" id="MBU9721236.1"/>
    </source>
</evidence>
<sequence length="174" mass="20312">MFIFWVVIVLIIVQRGFELWIAKRNERWMKGRGAVEFGQDHYKWIVLMHGGFFLFLIGEVVITGGELIPRWPVIISLFLTAQVGRIWALTSLGRYWNTKIIVLPGEKLVRKGPYQWVNHPNYWIVAIELLTLPILFQAWITAVVFTVLNGSILLLVRIPKEEEALKWLTNQEIE</sequence>
<comment type="caution">
    <text evidence="6">The sequence shown here is derived from an EMBL/GenBank/DDBJ whole genome shotgun (WGS) entry which is preliminary data.</text>
</comment>
<feature type="transmembrane region" description="Helical" evidence="5">
    <location>
        <begin position="123"/>
        <end position="156"/>
    </location>
</feature>
<keyword evidence="3 5" id="KW-1133">Transmembrane helix</keyword>
<protein>
    <recommendedName>
        <fullName evidence="8">Isoprenylcysteine carboxyl methyltransferase</fullName>
    </recommendedName>
</protein>
<name>A0ABS6JRN8_9BACI</name>